<comment type="caution">
    <text evidence="8">The sequence shown here is derived from an EMBL/GenBank/DDBJ whole genome shotgun (WGS) entry which is preliminary data.</text>
</comment>
<gene>
    <name evidence="8" type="primary">chrA</name>
    <name evidence="8" type="ORF">GCM10023165_36460</name>
</gene>
<name>A0ABP8I1R5_9BURK</name>
<evidence type="ECO:0000256" key="5">
    <source>
        <dbReference type="ARBA" id="ARBA00022989"/>
    </source>
</evidence>
<keyword evidence="6 7" id="KW-0472">Membrane</keyword>
<dbReference type="Pfam" id="PF02417">
    <property type="entry name" value="Chromate_transp"/>
    <property type="match status" value="2"/>
</dbReference>
<comment type="subcellular location">
    <subcellularLocation>
        <location evidence="1">Cell membrane</location>
        <topology evidence="1">Multi-pass membrane protein</topology>
    </subcellularLocation>
</comment>
<sequence>MADPAPGENAQGKDPGRARRGSALEVLGAFLKLGLTSFGGPVAHLGYFRTEFVERRQWLDDRGYTDLVALCQFLPGPASSQVGMALGLGRAGWLGALAAWVGFTLPSAVALILFAFGVAEWSALASSSVVHGLKVVAVAVVAQAVWGMAKTLCPDRLRAGLAVMSALAVLAVPAAWSQIVVIVLGGLAGRFAVRVAHLPPATHRDYGISKPVGATLLAVFGVLLLALPAMAAASGSMLASAVAVFYRAGALVFGGGHVVLPLLQSGVVPPGWVSNASFLAGYGAAQAVPGPLFTFAAYLGAAMQAPLGGWLGGFTLLLAIFLPAFLLVAGALPFWEALRQRSAFQQAMAGINAAVVGVLVAALYDPVWTGAIHDRADFALALAAFALLVFGRVSPVLVVIAAAVVAGVLQR</sequence>
<dbReference type="InterPro" id="IPR003370">
    <property type="entry name" value="Chromate_transpt"/>
</dbReference>
<keyword evidence="9" id="KW-1185">Reference proteome</keyword>
<evidence type="ECO:0000256" key="1">
    <source>
        <dbReference type="ARBA" id="ARBA00004651"/>
    </source>
</evidence>
<dbReference type="RefSeq" id="WP_345539681.1">
    <property type="nucleotide sequence ID" value="NZ_BAABGJ010000059.1"/>
</dbReference>
<comment type="similarity">
    <text evidence="2">Belongs to the chromate ion transporter (CHR) (TC 2.A.51) family.</text>
</comment>
<protein>
    <submittedName>
        <fullName evidence="8">Chromate efflux transporter</fullName>
    </submittedName>
</protein>
<evidence type="ECO:0000256" key="7">
    <source>
        <dbReference type="SAM" id="Phobius"/>
    </source>
</evidence>
<evidence type="ECO:0000256" key="6">
    <source>
        <dbReference type="ARBA" id="ARBA00023136"/>
    </source>
</evidence>
<dbReference type="Proteomes" id="UP001500975">
    <property type="component" value="Unassembled WGS sequence"/>
</dbReference>
<dbReference type="NCBIfam" id="TIGR00937">
    <property type="entry name" value="2A51"/>
    <property type="match status" value="1"/>
</dbReference>
<feature type="transmembrane region" description="Helical" evidence="7">
    <location>
        <begin position="129"/>
        <end position="149"/>
    </location>
</feature>
<evidence type="ECO:0000313" key="9">
    <source>
        <dbReference type="Proteomes" id="UP001500975"/>
    </source>
</evidence>
<dbReference type="EMBL" id="BAABGJ010000059">
    <property type="protein sequence ID" value="GAA4349565.1"/>
    <property type="molecule type" value="Genomic_DNA"/>
</dbReference>
<proteinExistence type="inferred from homology"/>
<keyword evidence="4 7" id="KW-0812">Transmembrane</keyword>
<evidence type="ECO:0000256" key="4">
    <source>
        <dbReference type="ARBA" id="ARBA00022692"/>
    </source>
</evidence>
<feature type="transmembrane region" description="Helical" evidence="7">
    <location>
        <begin position="310"/>
        <end position="335"/>
    </location>
</feature>
<feature type="transmembrane region" description="Helical" evidence="7">
    <location>
        <begin position="93"/>
        <end position="117"/>
    </location>
</feature>
<feature type="transmembrane region" description="Helical" evidence="7">
    <location>
        <begin position="347"/>
        <end position="364"/>
    </location>
</feature>
<evidence type="ECO:0000313" key="8">
    <source>
        <dbReference type="EMBL" id="GAA4349565.1"/>
    </source>
</evidence>
<keyword evidence="3" id="KW-1003">Cell membrane</keyword>
<dbReference type="PANTHER" id="PTHR33567">
    <property type="entry name" value="CHROMATE ION TRANSPORTER (EUROFUNG)"/>
    <property type="match status" value="1"/>
</dbReference>
<feature type="transmembrane region" description="Helical" evidence="7">
    <location>
        <begin position="384"/>
        <end position="409"/>
    </location>
</feature>
<accession>A0ABP8I1R5</accession>
<dbReference type="InterPro" id="IPR014047">
    <property type="entry name" value="Chr_Tranpt_l_chain"/>
</dbReference>
<feature type="transmembrane region" description="Helical" evidence="7">
    <location>
        <begin position="244"/>
        <end position="263"/>
    </location>
</feature>
<keyword evidence="5 7" id="KW-1133">Transmembrane helix</keyword>
<feature type="transmembrane region" description="Helical" evidence="7">
    <location>
        <begin position="212"/>
        <end position="232"/>
    </location>
</feature>
<organism evidence="8 9">
    <name type="scientific">Variovorax defluvii</name>
    <dbReference type="NCBI Taxonomy" id="913761"/>
    <lineage>
        <taxon>Bacteria</taxon>
        <taxon>Pseudomonadati</taxon>
        <taxon>Pseudomonadota</taxon>
        <taxon>Betaproteobacteria</taxon>
        <taxon>Burkholderiales</taxon>
        <taxon>Comamonadaceae</taxon>
        <taxon>Variovorax</taxon>
    </lineage>
</organism>
<reference evidence="9" key="1">
    <citation type="journal article" date="2019" name="Int. J. Syst. Evol. Microbiol.">
        <title>The Global Catalogue of Microorganisms (GCM) 10K type strain sequencing project: providing services to taxonomists for standard genome sequencing and annotation.</title>
        <authorList>
            <consortium name="The Broad Institute Genomics Platform"/>
            <consortium name="The Broad Institute Genome Sequencing Center for Infectious Disease"/>
            <person name="Wu L."/>
            <person name="Ma J."/>
        </authorList>
    </citation>
    <scope>NUCLEOTIDE SEQUENCE [LARGE SCALE GENOMIC DNA]</scope>
    <source>
        <strain evidence="9">JCM 17804</strain>
    </source>
</reference>
<feature type="transmembrane region" description="Helical" evidence="7">
    <location>
        <begin position="161"/>
        <end position="192"/>
    </location>
</feature>
<evidence type="ECO:0000256" key="2">
    <source>
        <dbReference type="ARBA" id="ARBA00005262"/>
    </source>
</evidence>
<dbReference type="PANTHER" id="PTHR33567:SF3">
    <property type="entry name" value="CHROMATE ION TRANSPORTER (EUROFUNG)"/>
    <property type="match status" value="1"/>
</dbReference>
<dbReference type="PIRSF" id="PIRSF004810">
    <property type="entry name" value="ChrA"/>
    <property type="match status" value="1"/>
</dbReference>
<evidence type="ECO:0000256" key="3">
    <source>
        <dbReference type="ARBA" id="ARBA00022475"/>
    </source>
</evidence>